<sequence length="80" mass="9501">MTLDMAFQIALALAATFGTIWIRRLQKDIADLEKAVDRIRDEYQRREDARSNYTALMDQMRELRAAIERIDNKLDRKQDK</sequence>
<evidence type="ECO:0000256" key="1">
    <source>
        <dbReference type="SAM" id="Coils"/>
    </source>
</evidence>
<name>A0A0F6TYF3_CITAM</name>
<feature type="transmembrane region" description="Helical" evidence="2">
    <location>
        <begin position="6"/>
        <end position="22"/>
    </location>
</feature>
<accession>A0A0F6TYF3</accession>
<dbReference type="RefSeq" id="WP_046493953.1">
    <property type="nucleotide sequence ID" value="NZ_CP011132.1"/>
</dbReference>
<dbReference type="PATRIC" id="fig|1261127.3.peg.4672"/>
<evidence type="ECO:0000313" key="4">
    <source>
        <dbReference type="Proteomes" id="UP000034085"/>
    </source>
</evidence>
<dbReference type="HOGENOM" id="CLU_186067_1_0_6"/>
<reference evidence="3 4" key="1">
    <citation type="journal article" date="2013" name="Appl. Microbiol. Biotechnol.">
        <title>Glycerol assimilation and production of 1,3-propanediol by Citrobacter amalonaticus Y19.</title>
        <authorList>
            <person name="Ainala S.K."/>
            <person name="Ashok S."/>
            <person name="Ko Y."/>
            <person name="Park S."/>
        </authorList>
    </citation>
    <scope>NUCLEOTIDE SEQUENCE [LARGE SCALE GENOMIC DNA]</scope>
    <source>
        <strain evidence="3 4">Y19</strain>
    </source>
</reference>
<evidence type="ECO:0000256" key="2">
    <source>
        <dbReference type="SAM" id="Phobius"/>
    </source>
</evidence>
<dbReference type="Gene3D" id="1.20.1170.10">
    <property type="match status" value="1"/>
</dbReference>
<protein>
    <submittedName>
        <fullName evidence="3">Uncharacterized protein</fullName>
    </submittedName>
</protein>
<keyword evidence="2" id="KW-0812">Transmembrane</keyword>
<keyword evidence="1" id="KW-0175">Coiled coil</keyword>
<dbReference type="EMBL" id="CP011132">
    <property type="protein sequence ID" value="AKE61141.1"/>
    <property type="molecule type" value="Genomic_DNA"/>
</dbReference>
<organism evidence="3 4">
    <name type="scientific">Citrobacter amalonaticus Y19</name>
    <dbReference type="NCBI Taxonomy" id="1261127"/>
    <lineage>
        <taxon>Bacteria</taxon>
        <taxon>Pseudomonadati</taxon>
        <taxon>Pseudomonadota</taxon>
        <taxon>Gammaproteobacteria</taxon>
        <taxon>Enterobacterales</taxon>
        <taxon>Enterobacteriaceae</taxon>
        <taxon>Citrobacter</taxon>
    </lineage>
</organism>
<dbReference type="AlphaFoldDB" id="A0A0F6TYF3"/>
<proteinExistence type="predicted"/>
<dbReference type="KEGG" id="cama:F384_22530"/>
<dbReference type="OrthoDB" id="6431457at2"/>
<keyword evidence="2" id="KW-1133">Transmembrane helix</keyword>
<dbReference type="Proteomes" id="UP000034085">
    <property type="component" value="Chromosome"/>
</dbReference>
<evidence type="ECO:0000313" key="3">
    <source>
        <dbReference type="EMBL" id="AKE61141.1"/>
    </source>
</evidence>
<keyword evidence="2" id="KW-0472">Membrane</keyword>
<feature type="coiled-coil region" evidence="1">
    <location>
        <begin position="22"/>
        <end position="80"/>
    </location>
</feature>
<gene>
    <name evidence="3" type="ORF">F384_22530</name>
</gene>